<gene>
    <name evidence="2" type="ORF">ATL51_0221</name>
</gene>
<dbReference type="EMBL" id="PHUJ01000002">
    <property type="protein sequence ID" value="PKB41259.1"/>
    <property type="molecule type" value="Genomic_DNA"/>
</dbReference>
<evidence type="ECO:0000313" key="2">
    <source>
        <dbReference type="EMBL" id="PKB41259.1"/>
    </source>
</evidence>
<protein>
    <submittedName>
        <fullName evidence="2">Uncharacterized protein</fullName>
    </submittedName>
</protein>
<reference evidence="2 3" key="1">
    <citation type="submission" date="2017-11" db="EMBL/GenBank/DDBJ databases">
        <title>Sequencing the genomes of 1000 actinobacteria strains.</title>
        <authorList>
            <person name="Klenk H.-P."/>
        </authorList>
    </citation>
    <scope>NUCLEOTIDE SEQUENCE [LARGE SCALE GENOMIC DNA]</scope>
    <source>
        <strain evidence="2 3">DSM 44104</strain>
    </source>
</reference>
<dbReference type="Proteomes" id="UP000232453">
    <property type="component" value="Unassembled WGS sequence"/>
</dbReference>
<accession>A0AA44UV45</accession>
<sequence length="58" mass="6271">MSVSQRLAEYNARNYERQAALTNNPRKQAKLRGKAAAERQKAGLPQPGQTPPPPVGAS</sequence>
<comment type="caution">
    <text evidence="2">The sequence shown here is derived from an EMBL/GenBank/DDBJ whole genome shotgun (WGS) entry which is preliminary data.</text>
</comment>
<proteinExistence type="predicted"/>
<feature type="region of interest" description="Disordered" evidence="1">
    <location>
        <begin position="18"/>
        <end position="58"/>
    </location>
</feature>
<name>A0AA44UV45_PSEA5</name>
<feature type="compositionally biased region" description="Pro residues" evidence="1">
    <location>
        <begin position="48"/>
        <end position="58"/>
    </location>
</feature>
<evidence type="ECO:0000256" key="1">
    <source>
        <dbReference type="SAM" id="MobiDB-lite"/>
    </source>
</evidence>
<organism evidence="2 3">
    <name type="scientific">Pseudonocardia alni</name>
    <name type="common">Amycolata alni</name>
    <dbReference type="NCBI Taxonomy" id="33907"/>
    <lineage>
        <taxon>Bacteria</taxon>
        <taxon>Bacillati</taxon>
        <taxon>Actinomycetota</taxon>
        <taxon>Actinomycetes</taxon>
        <taxon>Pseudonocardiales</taxon>
        <taxon>Pseudonocardiaceae</taxon>
        <taxon>Pseudonocardia</taxon>
    </lineage>
</organism>
<dbReference type="AlphaFoldDB" id="A0AA44UV45"/>
<evidence type="ECO:0000313" key="3">
    <source>
        <dbReference type="Proteomes" id="UP000232453"/>
    </source>
</evidence>